<comment type="caution">
    <text evidence="4">The sequence shown here is derived from an EMBL/GenBank/DDBJ whole genome shotgun (WGS) entry which is preliminary data.</text>
</comment>
<name>A0ABN3Q0K6_9ACTN</name>
<dbReference type="Proteomes" id="UP001501447">
    <property type="component" value="Unassembled WGS sequence"/>
</dbReference>
<evidence type="ECO:0000313" key="4">
    <source>
        <dbReference type="EMBL" id="GAA2608290.1"/>
    </source>
</evidence>
<keyword evidence="1" id="KW-0808">Transferase</keyword>
<dbReference type="Pfam" id="PF13581">
    <property type="entry name" value="HATPase_c_2"/>
    <property type="match status" value="1"/>
</dbReference>
<proteinExistence type="predicted"/>
<protein>
    <submittedName>
        <fullName evidence="4">ATPase</fullName>
    </submittedName>
</protein>
<keyword evidence="1" id="KW-0723">Serine/threonine-protein kinase</keyword>
<dbReference type="PANTHER" id="PTHR35526:SF3">
    <property type="entry name" value="ANTI-SIGMA-F FACTOR RSBW"/>
    <property type="match status" value="1"/>
</dbReference>
<keyword evidence="1" id="KW-0418">Kinase</keyword>
<evidence type="ECO:0000256" key="1">
    <source>
        <dbReference type="ARBA" id="ARBA00022527"/>
    </source>
</evidence>
<dbReference type="InterPro" id="IPR003594">
    <property type="entry name" value="HATPase_dom"/>
</dbReference>
<dbReference type="EMBL" id="BAAARJ010000006">
    <property type="protein sequence ID" value="GAA2608290.1"/>
    <property type="molecule type" value="Genomic_DNA"/>
</dbReference>
<dbReference type="InterPro" id="IPR036890">
    <property type="entry name" value="HATPase_C_sf"/>
</dbReference>
<reference evidence="4 5" key="1">
    <citation type="journal article" date="2019" name="Int. J. Syst. Evol. Microbiol.">
        <title>The Global Catalogue of Microorganisms (GCM) 10K type strain sequencing project: providing services to taxonomists for standard genome sequencing and annotation.</title>
        <authorList>
            <consortium name="The Broad Institute Genomics Platform"/>
            <consortium name="The Broad Institute Genome Sequencing Center for Infectious Disease"/>
            <person name="Wu L."/>
            <person name="Ma J."/>
        </authorList>
    </citation>
    <scope>NUCLEOTIDE SEQUENCE [LARGE SCALE GENOMIC DNA]</scope>
    <source>
        <strain evidence="4 5">JCM 16373</strain>
    </source>
</reference>
<dbReference type="Gene3D" id="3.30.565.10">
    <property type="entry name" value="Histidine kinase-like ATPase, C-terminal domain"/>
    <property type="match status" value="1"/>
</dbReference>
<evidence type="ECO:0000313" key="5">
    <source>
        <dbReference type="Proteomes" id="UP001501447"/>
    </source>
</evidence>
<dbReference type="RefSeq" id="WP_344564696.1">
    <property type="nucleotide sequence ID" value="NZ_BAAARJ010000006.1"/>
</dbReference>
<dbReference type="CDD" id="cd16936">
    <property type="entry name" value="HATPase_RsbW-like"/>
    <property type="match status" value="1"/>
</dbReference>
<evidence type="ECO:0000259" key="3">
    <source>
        <dbReference type="Pfam" id="PF13581"/>
    </source>
</evidence>
<dbReference type="PANTHER" id="PTHR35526">
    <property type="entry name" value="ANTI-SIGMA-F FACTOR RSBW-RELATED"/>
    <property type="match status" value="1"/>
</dbReference>
<dbReference type="InterPro" id="IPR050267">
    <property type="entry name" value="Anti-sigma-factor_SerPK"/>
</dbReference>
<feature type="region of interest" description="Disordered" evidence="2">
    <location>
        <begin position="1"/>
        <end position="22"/>
    </location>
</feature>
<sequence length="140" mass="14651">MAQERGSAAGSIGPKEVDSPAEVRREVADLLREWSLAGHEDVVGDALLVASELASNAMLHAGGITVFAAELTDRAVSLHMSDGSREVPEVLPATTPSGRLHVGGHGWRMITKLARDIAVTDLGERGKRISVTVALTPPPG</sequence>
<feature type="domain" description="Histidine kinase/HSP90-like ATPase" evidence="3">
    <location>
        <begin position="17"/>
        <end position="132"/>
    </location>
</feature>
<accession>A0ABN3Q0K6</accession>
<evidence type="ECO:0000256" key="2">
    <source>
        <dbReference type="SAM" id="MobiDB-lite"/>
    </source>
</evidence>
<organism evidence="4 5">
    <name type="scientific">Streptomyces axinellae</name>
    <dbReference type="NCBI Taxonomy" id="552788"/>
    <lineage>
        <taxon>Bacteria</taxon>
        <taxon>Bacillati</taxon>
        <taxon>Actinomycetota</taxon>
        <taxon>Actinomycetes</taxon>
        <taxon>Kitasatosporales</taxon>
        <taxon>Streptomycetaceae</taxon>
        <taxon>Streptomyces</taxon>
    </lineage>
</organism>
<gene>
    <name evidence="4" type="ORF">GCM10009863_22120</name>
</gene>
<keyword evidence="5" id="KW-1185">Reference proteome</keyword>